<reference evidence="2 3" key="1">
    <citation type="submission" date="2014-07" db="EMBL/GenBank/DDBJ databases">
        <title>Epilithonimonas lactis LMG 22401 Genome.</title>
        <authorList>
            <person name="Pipes S.E."/>
            <person name="Stropko S.J."/>
        </authorList>
    </citation>
    <scope>NUCLEOTIDE SEQUENCE [LARGE SCALE GENOMIC DNA]</scope>
    <source>
        <strain evidence="2 3">LMG 24401</strain>
    </source>
</reference>
<organism evidence="2 3">
    <name type="scientific">Epilithonimonas lactis</name>
    <dbReference type="NCBI Taxonomy" id="421072"/>
    <lineage>
        <taxon>Bacteria</taxon>
        <taxon>Pseudomonadati</taxon>
        <taxon>Bacteroidota</taxon>
        <taxon>Flavobacteriia</taxon>
        <taxon>Flavobacteriales</taxon>
        <taxon>Weeksellaceae</taxon>
        <taxon>Chryseobacterium group</taxon>
        <taxon>Epilithonimonas</taxon>
    </lineage>
</organism>
<evidence type="ECO:0000313" key="3">
    <source>
        <dbReference type="Proteomes" id="UP000028623"/>
    </source>
</evidence>
<dbReference type="AlphaFoldDB" id="A0A085BG12"/>
<feature type="transmembrane region" description="Helical" evidence="1">
    <location>
        <begin position="75"/>
        <end position="99"/>
    </location>
</feature>
<dbReference type="RefSeq" id="WP_034977440.1">
    <property type="nucleotide sequence ID" value="NZ_FOFI01000001.1"/>
</dbReference>
<name>A0A085BG12_9FLAO</name>
<dbReference type="EMBL" id="JPLY01000004">
    <property type="protein sequence ID" value="KFC21407.1"/>
    <property type="molecule type" value="Genomic_DNA"/>
</dbReference>
<evidence type="ECO:0000313" key="2">
    <source>
        <dbReference type="EMBL" id="KFC21407.1"/>
    </source>
</evidence>
<dbReference type="InterPro" id="IPR012861">
    <property type="entry name" value="DUF1634"/>
</dbReference>
<dbReference type="STRING" id="421072.SAMN04488097_0826"/>
<keyword evidence="3" id="KW-1185">Reference proteome</keyword>
<accession>A0A085BG12</accession>
<gene>
    <name evidence="2" type="ORF">IO89_14600</name>
</gene>
<keyword evidence="1" id="KW-0472">Membrane</keyword>
<keyword evidence="1" id="KW-0812">Transmembrane</keyword>
<feature type="transmembrane region" description="Helical" evidence="1">
    <location>
        <begin position="20"/>
        <end position="39"/>
    </location>
</feature>
<comment type="caution">
    <text evidence="2">The sequence shown here is derived from an EMBL/GenBank/DDBJ whole genome shotgun (WGS) entry which is preliminary data.</text>
</comment>
<proteinExistence type="predicted"/>
<keyword evidence="1" id="KW-1133">Transmembrane helix</keyword>
<dbReference type="OrthoDB" id="1072981at2"/>
<dbReference type="Proteomes" id="UP000028623">
    <property type="component" value="Unassembled WGS sequence"/>
</dbReference>
<protein>
    <submittedName>
        <fullName evidence="2">Membrane protein</fullName>
    </submittedName>
</protein>
<dbReference type="eggNOG" id="COG4272">
    <property type="taxonomic scope" value="Bacteria"/>
</dbReference>
<feature type="transmembrane region" description="Helical" evidence="1">
    <location>
        <begin position="105"/>
        <end position="127"/>
    </location>
</feature>
<dbReference type="Pfam" id="PF07843">
    <property type="entry name" value="DUF1634"/>
    <property type="match status" value="1"/>
</dbReference>
<sequence length="128" mass="14413">MRTKPFTDVDLNRSVGNLLRLGVLLSVVTSLVGFIKLFMEGFVMPKKYKLLDMGTTSEKVWGQFWNSLMKGEGMAIIQLGILFLILTPLVRIIFALIGYLKEKDYVYVAISMIVLAIMTVSFLTGYAH</sequence>
<evidence type="ECO:0000256" key="1">
    <source>
        <dbReference type="SAM" id="Phobius"/>
    </source>
</evidence>